<protein>
    <submittedName>
        <fullName evidence="1">Cutinase-domain-containing protein</fullName>
    </submittedName>
</protein>
<reference evidence="1 2" key="1">
    <citation type="journal article" date="2021" name="Nat. Commun.">
        <title>Genetic determinants of endophytism in the Arabidopsis root mycobiome.</title>
        <authorList>
            <person name="Mesny F."/>
            <person name="Miyauchi S."/>
            <person name="Thiergart T."/>
            <person name="Pickel B."/>
            <person name="Atanasova L."/>
            <person name="Karlsson M."/>
            <person name="Huettel B."/>
            <person name="Barry K.W."/>
            <person name="Haridas S."/>
            <person name="Chen C."/>
            <person name="Bauer D."/>
            <person name="Andreopoulos W."/>
            <person name="Pangilinan J."/>
            <person name="LaButti K."/>
            <person name="Riley R."/>
            <person name="Lipzen A."/>
            <person name="Clum A."/>
            <person name="Drula E."/>
            <person name="Henrissat B."/>
            <person name="Kohler A."/>
            <person name="Grigoriev I.V."/>
            <person name="Martin F.M."/>
            <person name="Hacquard S."/>
        </authorList>
    </citation>
    <scope>NUCLEOTIDE SEQUENCE [LARGE SCALE GENOMIC DNA]</scope>
    <source>
        <strain evidence="1 2">MPI-SDFR-AT-0079</strain>
    </source>
</reference>
<proteinExistence type="predicted"/>
<name>A0ACB7PHS1_9PEZI</name>
<organism evidence="1 2">
    <name type="scientific">Chaetomium tenue</name>
    <dbReference type="NCBI Taxonomy" id="1854479"/>
    <lineage>
        <taxon>Eukaryota</taxon>
        <taxon>Fungi</taxon>
        <taxon>Dikarya</taxon>
        <taxon>Ascomycota</taxon>
        <taxon>Pezizomycotina</taxon>
        <taxon>Sordariomycetes</taxon>
        <taxon>Sordariomycetidae</taxon>
        <taxon>Sordariales</taxon>
        <taxon>Chaetomiaceae</taxon>
        <taxon>Chaetomium</taxon>
    </lineage>
</organism>
<evidence type="ECO:0000313" key="2">
    <source>
        <dbReference type="Proteomes" id="UP000724584"/>
    </source>
</evidence>
<accession>A0ACB7PHS1</accession>
<dbReference type="Proteomes" id="UP000724584">
    <property type="component" value="Unassembled WGS sequence"/>
</dbReference>
<evidence type="ECO:0000313" key="1">
    <source>
        <dbReference type="EMBL" id="KAH6641344.1"/>
    </source>
</evidence>
<gene>
    <name evidence="1" type="ORF">F5144DRAFT_129067</name>
</gene>
<comment type="caution">
    <text evidence="1">The sequence shown here is derived from an EMBL/GenBank/DDBJ whole genome shotgun (WGS) entry which is preliminary data.</text>
</comment>
<sequence>MKFVQLLSAAGLAAALPAATPANDMADVMARQWGGSIGSTKDDLQNGSSASCPSVIFIFARASTERGNMGSSTGPAVANELAKTYKDMWVQGVGGPYDATLGDNALPAGTSKAAIDEAVKMFTMAHDKCPDAAVVAGGYSQGTAVMSNSLGQLPAEVQDQVKGVVLFGYTKNAQNGGKIPDFPDNKLKVFCNTGDRVCTGSLVITAAHFAYGGVAANEAPAFLKEKIGSV</sequence>
<keyword evidence="2" id="KW-1185">Reference proteome</keyword>
<dbReference type="EMBL" id="JAGIZQ010000002">
    <property type="protein sequence ID" value="KAH6641344.1"/>
    <property type="molecule type" value="Genomic_DNA"/>
</dbReference>